<evidence type="ECO:0000256" key="4">
    <source>
        <dbReference type="ARBA" id="ARBA00022490"/>
    </source>
</evidence>
<dbReference type="InterPro" id="IPR022238">
    <property type="entry name" value="Bud23_C"/>
</dbReference>
<comment type="caution">
    <text evidence="12">The sequence shown here is derived from an EMBL/GenBank/DDBJ whole genome shotgun (WGS) entry which is preliminary data.</text>
</comment>
<dbReference type="InterPro" id="IPR039769">
    <property type="entry name" value="Bud23-like"/>
</dbReference>
<dbReference type="InterPro" id="IPR013216">
    <property type="entry name" value="Methyltransf_11"/>
</dbReference>
<evidence type="ECO:0000256" key="5">
    <source>
        <dbReference type="ARBA" id="ARBA00022603"/>
    </source>
</evidence>
<dbReference type="PANTHER" id="PTHR12734:SF0">
    <property type="entry name" value="18S RRNA (GUANINE-N(7))-METHYLTRANSFERASE-RELATED"/>
    <property type="match status" value="1"/>
</dbReference>
<feature type="domain" description="18S rRNA (guanine(1575)-N(7))-methyltransferase Bud23 C-terminal" evidence="11">
    <location>
        <begin position="200"/>
        <end position="278"/>
    </location>
</feature>
<organism evidence="12 13">
    <name type="scientific">Basidiobolus ranarum</name>
    <dbReference type="NCBI Taxonomy" id="34480"/>
    <lineage>
        <taxon>Eukaryota</taxon>
        <taxon>Fungi</taxon>
        <taxon>Fungi incertae sedis</taxon>
        <taxon>Zoopagomycota</taxon>
        <taxon>Entomophthoromycotina</taxon>
        <taxon>Basidiobolomycetes</taxon>
        <taxon>Basidiobolales</taxon>
        <taxon>Basidiobolaceae</taxon>
        <taxon>Basidiobolus</taxon>
    </lineage>
</organism>
<sequence length="280" mass="31476">MSRPEHQGPPEFVYNETEASKYTSNTRIAAIQAEMAFRALELLNLPEDQSCFLLDIGCGSGLSGEILDEEGHIWIGFDIAPAMLDIALEREVEGDLFLQDAGEGMGFRPGTFDGAMSISVLQWLCNADKQIHNPRARLSRFFSTLFMALKRGARAVFQFYPENDDQIDMIMNAAMKSGFTGGLVIDFPNSKKAKKFYLCLFAGQSAPQDLPKALGEEGEEATGVTYANKRVIERRKSKGSRRPVKDKNWVLYKKELSRTRGKENVPLDSKYTARKRKPRF</sequence>
<evidence type="ECO:0000259" key="10">
    <source>
        <dbReference type="Pfam" id="PF08241"/>
    </source>
</evidence>
<comment type="subcellular location">
    <subcellularLocation>
        <location evidence="2">Cytoplasm</location>
    </subcellularLocation>
    <subcellularLocation>
        <location evidence="1">Nucleus</location>
    </subcellularLocation>
</comment>
<dbReference type="Gene3D" id="3.40.50.150">
    <property type="entry name" value="Vaccinia Virus protein VP39"/>
    <property type="match status" value="1"/>
</dbReference>
<dbReference type="EMBL" id="JASJQH010009211">
    <property type="protein sequence ID" value="KAK9680556.1"/>
    <property type="molecule type" value="Genomic_DNA"/>
</dbReference>
<evidence type="ECO:0000259" key="11">
    <source>
        <dbReference type="Pfam" id="PF12589"/>
    </source>
</evidence>
<keyword evidence="6 12" id="KW-0808">Transferase</keyword>
<dbReference type="InterPro" id="IPR029063">
    <property type="entry name" value="SAM-dependent_MTases_sf"/>
</dbReference>
<feature type="region of interest" description="Disordered" evidence="9">
    <location>
        <begin position="258"/>
        <end position="280"/>
    </location>
</feature>
<keyword evidence="4" id="KW-0963">Cytoplasm</keyword>
<name>A0ABR2VMD3_9FUNG</name>
<dbReference type="CDD" id="cd02440">
    <property type="entry name" value="AdoMet_MTases"/>
    <property type="match status" value="1"/>
</dbReference>
<evidence type="ECO:0000256" key="1">
    <source>
        <dbReference type="ARBA" id="ARBA00004123"/>
    </source>
</evidence>
<evidence type="ECO:0000256" key="3">
    <source>
        <dbReference type="ARBA" id="ARBA00005547"/>
    </source>
</evidence>
<feature type="domain" description="Methyltransferase type 11" evidence="10">
    <location>
        <begin position="54"/>
        <end position="150"/>
    </location>
</feature>
<dbReference type="Pfam" id="PF12589">
    <property type="entry name" value="WBS_methylT"/>
    <property type="match status" value="1"/>
</dbReference>
<protein>
    <submittedName>
        <fullName evidence="12">18S rRNA (Guanine1575-N7)-methyltransferase</fullName>
        <ecNumber evidence="12">2.1.1.309</ecNumber>
    </submittedName>
</protein>
<proteinExistence type="inferred from homology"/>
<evidence type="ECO:0000256" key="9">
    <source>
        <dbReference type="SAM" id="MobiDB-lite"/>
    </source>
</evidence>
<keyword evidence="13" id="KW-1185">Reference proteome</keyword>
<evidence type="ECO:0000256" key="7">
    <source>
        <dbReference type="ARBA" id="ARBA00022691"/>
    </source>
</evidence>
<dbReference type="Proteomes" id="UP001479436">
    <property type="component" value="Unassembled WGS sequence"/>
</dbReference>
<evidence type="ECO:0000313" key="12">
    <source>
        <dbReference type="EMBL" id="KAK9680556.1"/>
    </source>
</evidence>
<comment type="similarity">
    <text evidence="3">Belongs to the class I-like SAM-binding methyltransferase superfamily. BUD23/WBSCR22 family.</text>
</comment>
<evidence type="ECO:0000256" key="8">
    <source>
        <dbReference type="ARBA" id="ARBA00023242"/>
    </source>
</evidence>
<keyword evidence="8" id="KW-0539">Nucleus</keyword>
<dbReference type="Pfam" id="PF08241">
    <property type="entry name" value="Methyltransf_11"/>
    <property type="match status" value="1"/>
</dbReference>
<gene>
    <name evidence="12" type="primary">BUD23_2</name>
    <name evidence="12" type="ORF">K7432_015899</name>
</gene>
<dbReference type="PANTHER" id="PTHR12734">
    <property type="entry name" value="METHYLTRANSFERASE-RELATED"/>
    <property type="match status" value="1"/>
</dbReference>
<dbReference type="SUPFAM" id="SSF53335">
    <property type="entry name" value="S-adenosyl-L-methionine-dependent methyltransferases"/>
    <property type="match status" value="1"/>
</dbReference>
<dbReference type="EC" id="2.1.1.309" evidence="12"/>
<keyword evidence="5 12" id="KW-0489">Methyltransferase</keyword>
<accession>A0ABR2VMD3</accession>
<reference evidence="12 13" key="1">
    <citation type="submission" date="2023-04" db="EMBL/GenBank/DDBJ databases">
        <title>Genome of Basidiobolus ranarum AG-B5.</title>
        <authorList>
            <person name="Stajich J.E."/>
            <person name="Carter-House D."/>
            <person name="Gryganskyi A."/>
        </authorList>
    </citation>
    <scope>NUCLEOTIDE SEQUENCE [LARGE SCALE GENOMIC DNA]</scope>
    <source>
        <strain evidence="12 13">AG-B5</strain>
    </source>
</reference>
<evidence type="ECO:0000256" key="6">
    <source>
        <dbReference type="ARBA" id="ARBA00022679"/>
    </source>
</evidence>
<dbReference type="GO" id="GO:0032259">
    <property type="term" value="P:methylation"/>
    <property type="evidence" value="ECO:0007669"/>
    <property type="project" value="UniProtKB-KW"/>
</dbReference>
<keyword evidence="7" id="KW-0949">S-adenosyl-L-methionine</keyword>
<evidence type="ECO:0000313" key="13">
    <source>
        <dbReference type="Proteomes" id="UP001479436"/>
    </source>
</evidence>
<evidence type="ECO:0000256" key="2">
    <source>
        <dbReference type="ARBA" id="ARBA00004496"/>
    </source>
</evidence>
<dbReference type="GO" id="GO:0008168">
    <property type="term" value="F:methyltransferase activity"/>
    <property type="evidence" value="ECO:0007669"/>
    <property type="project" value="UniProtKB-KW"/>
</dbReference>